<dbReference type="RefSeq" id="WP_057409784.1">
    <property type="nucleotide sequence ID" value="NZ_LJRC01000174.1"/>
</dbReference>
<sequence>MDNKEALNLIDSMRWIKKASIFLLLLDYALRNLDSASGTQEKCREAVDRCWQWLSDRGLSADELAYYLDSDEMQGGPLAEGNFASESVEQNSLILILLVVGFFANRAYKTAGLQEQMSEPICEADESSAVYIVDYIERVGLSDVLSSYLSAKAKR</sequence>
<protein>
    <submittedName>
        <fullName evidence="1">Regulatory protein ArsR</fullName>
    </submittedName>
</protein>
<accession>A0A0P9YBV4</accession>
<dbReference type="AlphaFoldDB" id="A0A0P9YBV4"/>
<evidence type="ECO:0000313" key="2">
    <source>
        <dbReference type="Proteomes" id="UP000050562"/>
    </source>
</evidence>
<comment type="caution">
    <text evidence="1">The sequence shown here is derived from an EMBL/GenBank/DDBJ whole genome shotgun (WGS) entry which is preliminary data.</text>
</comment>
<gene>
    <name evidence="1" type="ORF">ALO52_200089</name>
</gene>
<proteinExistence type="predicted"/>
<dbReference type="Proteomes" id="UP000050562">
    <property type="component" value="Unassembled WGS sequence"/>
</dbReference>
<evidence type="ECO:0000313" key="1">
    <source>
        <dbReference type="EMBL" id="KPY35036.1"/>
    </source>
</evidence>
<reference evidence="1 2" key="1">
    <citation type="submission" date="2015-09" db="EMBL/GenBank/DDBJ databases">
        <title>Genome announcement of multiple Pseudomonas syringae strains.</title>
        <authorList>
            <person name="Thakur S."/>
            <person name="Wang P.W."/>
            <person name="Gong Y."/>
            <person name="Weir B.S."/>
            <person name="Guttman D.S."/>
        </authorList>
    </citation>
    <scope>NUCLEOTIDE SEQUENCE [LARGE SCALE GENOMIC DNA]</scope>
    <source>
        <strain evidence="1 2">ICMP3956</strain>
    </source>
</reference>
<name>A0A0P9YBV4_9PSED</name>
<dbReference type="EMBL" id="LJRC01000174">
    <property type="protein sequence ID" value="KPY35036.1"/>
    <property type="molecule type" value="Genomic_DNA"/>
</dbReference>
<dbReference type="Pfam" id="PF14434">
    <property type="entry name" value="Imm6"/>
    <property type="match status" value="1"/>
</dbReference>
<organism evidence="1 2">
    <name type="scientific">Pseudomonas syringae pv. primulae</name>
    <dbReference type="NCBI Taxonomy" id="251707"/>
    <lineage>
        <taxon>Bacteria</taxon>
        <taxon>Pseudomonadati</taxon>
        <taxon>Pseudomonadota</taxon>
        <taxon>Gammaproteobacteria</taxon>
        <taxon>Pseudomonadales</taxon>
        <taxon>Pseudomonadaceae</taxon>
        <taxon>Pseudomonas</taxon>
    </lineage>
</organism>
<dbReference type="PATRIC" id="fig|251707.3.peg.38"/>
<dbReference type="InterPro" id="IPR025674">
    <property type="entry name" value="Imm6"/>
</dbReference>